<evidence type="ECO:0000256" key="1">
    <source>
        <dbReference type="SAM" id="SignalP"/>
    </source>
</evidence>
<dbReference type="Proteomes" id="UP001165065">
    <property type="component" value="Unassembled WGS sequence"/>
</dbReference>
<accession>A0A9W7LAG5</accession>
<dbReference type="OrthoDB" id="184709at2759"/>
<feature type="chain" id="PRO_5040880060" description="Chitinase" evidence="1">
    <location>
        <begin position="18"/>
        <end position="247"/>
    </location>
</feature>
<dbReference type="EMBL" id="BRYA01001464">
    <property type="protein sequence ID" value="GMI43921.1"/>
    <property type="molecule type" value="Genomic_DNA"/>
</dbReference>
<keyword evidence="3" id="KW-1185">Reference proteome</keyword>
<keyword evidence="1" id="KW-0732">Signal</keyword>
<feature type="signal peptide" evidence="1">
    <location>
        <begin position="1"/>
        <end position="17"/>
    </location>
</feature>
<protein>
    <recommendedName>
        <fullName evidence="4">Chitinase</fullName>
    </recommendedName>
</protein>
<name>A0A9W7LAG5_9STRA</name>
<proteinExistence type="predicted"/>
<dbReference type="AlphaFoldDB" id="A0A9W7LAG5"/>
<evidence type="ECO:0000313" key="2">
    <source>
        <dbReference type="EMBL" id="GMI43921.1"/>
    </source>
</evidence>
<comment type="caution">
    <text evidence="2">The sequence shown here is derived from an EMBL/GenBank/DDBJ whole genome shotgun (WGS) entry which is preliminary data.</text>
</comment>
<evidence type="ECO:0000313" key="3">
    <source>
        <dbReference type="Proteomes" id="UP001165065"/>
    </source>
</evidence>
<sequence length="247" mass="26551">MQAVAFILLNTAILVSGIPRDYDLIGSWNWGSGSKGPSNANAAAAFTGLIKVQDAIDGYSEFANWCCPELAGSKLLTLGGGNAAGQFTVDALKAIQSDLHLIPEANYSGVVFDVEEAVGNGEDLKEAFEETFLATKKMGLEVVITTSHSAPYQTDDASIAVDLVKGWCASENVDYLSPQLYSSGMEGSPELDETSSCVDEGCTWDLYKPCKGRFAPSIVDVTHLDEAESFFEEYGIYFAGYFVWAQV</sequence>
<gene>
    <name evidence="2" type="ORF">TrCOL_g13378</name>
</gene>
<reference evidence="3" key="1">
    <citation type="journal article" date="2023" name="Commun. Biol.">
        <title>Genome analysis of Parmales, the sister group of diatoms, reveals the evolutionary specialization of diatoms from phago-mixotrophs to photoautotrophs.</title>
        <authorList>
            <person name="Ban H."/>
            <person name="Sato S."/>
            <person name="Yoshikawa S."/>
            <person name="Yamada K."/>
            <person name="Nakamura Y."/>
            <person name="Ichinomiya M."/>
            <person name="Sato N."/>
            <person name="Blanc-Mathieu R."/>
            <person name="Endo H."/>
            <person name="Kuwata A."/>
            <person name="Ogata H."/>
        </authorList>
    </citation>
    <scope>NUCLEOTIDE SEQUENCE [LARGE SCALE GENOMIC DNA]</scope>
</reference>
<organism evidence="2 3">
    <name type="scientific">Triparma columacea</name>
    <dbReference type="NCBI Taxonomy" id="722753"/>
    <lineage>
        <taxon>Eukaryota</taxon>
        <taxon>Sar</taxon>
        <taxon>Stramenopiles</taxon>
        <taxon>Ochrophyta</taxon>
        <taxon>Bolidophyceae</taxon>
        <taxon>Parmales</taxon>
        <taxon>Triparmaceae</taxon>
        <taxon>Triparma</taxon>
    </lineage>
</organism>
<evidence type="ECO:0008006" key="4">
    <source>
        <dbReference type="Google" id="ProtNLM"/>
    </source>
</evidence>